<evidence type="ECO:0000313" key="4">
    <source>
        <dbReference type="EMBL" id="OGN03877.1"/>
    </source>
</evidence>
<dbReference type="InterPro" id="IPR000652">
    <property type="entry name" value="Triosephosphate_isomerase"/>
</dbReference>
<dbReference type="InterPro" id="IPR013785">
    <property type="entry name" value="Aldolase_TIM"/>
</dbReference>
<keyword evidence="3" id="KW-0312">Gluconeogenesis</keyword>
<dbReference type="STRING" id="1802668.A2831_03105"/>
<dbReference type="GO" id="GO:0046166">
    <property type="term" value="P:glyceraldehyde-3-phosphate biosynthetic process"/>
    <property type="evidence" value="ECO:0007669"/>
    <property type="project" value="TreeGrafter"/>
</dbReference>
<accession>A0A1F8ESN5</accession>
<evidence type="ECO:0000256" key="3">
    <source>
        <dbReference type="RuleBase" id="RU363013"/>
    </source>
</evidence>
<dbReference type="SUPFAM" id="SSF51351">
    <property type="entry name" value="Triosephosphate isomerase (TIM)"/>
    <property type="match status" value="1"/>
</dbReference>
<keyword evidence="3" id="KW-0324">Glycolysis</keyword>
<comment type="caution">
    <text evidence="4">The sequence shown here is derived from an EMBL/GenBank/DDBJ whole genome shotgun (WGS) entry which is preliminary data.</text>
</comment>
<dbReference type="GO" id="GO:0005829">
    <property type="term" value="C:cytosol"/>
    <property type="evidence" value="ECO:0007669"/>
    <property type="project" value="TreeGrafter"/>
</dbReference>
<dbReference type="EMBL" id="MGJI01000029">
    <property type="protein sequence ID" value="OGN03877.1"/>
    <property type="molecule type" value="Genomic_DNA"/>
</dbReference>
<comment type="subcellular location">
    <subcellularLocation>
        <location evidence="3">Cytoplasm</location>
    </subcellularLocation>
</comment>
<dbReference type="Proteomes" id="UP000177507">
    <property type="component" value="Unassembled WGS sequence"/>
</dbReference>
<dbReference type="UniPathway" id="UPA00109">
    <property type="reaction ID" value="UER00189"/>
</dbReference>
<dbReference type="Pfam" id="PF00121">
    <property type="entry name" value="TIM"/>
    <property type="match status" value="2"/>
</dbReference>
<comment type="catalytic activity">
    <reaction evidence="3">
        <text>D-glyceraldehyde 3-phosphate = dihydroxyacetone phosphate</text>
        <dbReference type="Rhea" id="RHEA:18585"/>
        <dbReference type="ChEBI" id="CHEBI:57642"/>
        <dbReference type="ChEBI" id="CHEBI:59776"/>
        <dbReference type="EC" id="5.3.1.1"/>
    </reaction>
</comment>
<evidence type="ECO:0000313" key="5">
    <source>
        <dbReference type="Proteomes" id="UP000177507"/>
    </source>
</evidence>
<dbReference type="InterPro" id="IPR035990">
    <property type="entry name" value="TIM_sf"/>
</dbReference>
<keyword evidence="3" id="KW-0963">Cytoplasm</keyword>
<dbReference type="PROSITE" id="PS51440">
    <property type="entry name" value="TIM_2"/>
    <property type="match status" value="1"/>
</dbReference>
<dbReference type="GO" id="GO:0006094">
    <property type="term" value="P:gluconeogenesis"/>
    <property type="evidence" value="ECO:0007669"/>
    <property type="project" value="UniProtKB-UniPathway"/>
</dbReference>
<dbReference type="CDD" id="cd00311">
    <property type="entry name" value="TIM"/>
    <property type="match status" value="1"/>
</dbReference>
<dbReference type="GO" id="GO:0004807">
    <property type="term" value="F:triose-phosphate isomerase activity"/>
    <property type="evidence" value="ECO:0007669"/>
    <property type="project" value="UniProtKB-EC"/>
</dbReference>
<organism evidence="4 5">
    <name type="scientific">Candidatus Yanofskybacteria bacterium RIFCSPHIGHO2_01_FULL_44_17</name>
    <dbReference type="NCBI Taxonomy" id="1802668"/>
    <lineage>
        <taxon>Bacteria</taxon>
        <taxon>Candidatus Yanofskyibacteriota</taxon>
    </lineage>
</organism>
<name>A0A1F8ESN5_9BACT</name>
<dbReference type="GO" id="GO:0019563">
    <property type="term" value="P:glycerol catabolic process"/>
    <property type="evidence" value="ECO:0007669"/>
    <property type="project" value="TreeGrafter"/>
</dbReference>
<protein>
    <recommendedName>
        <fullName evidence="3">Triosephosphate isomerase</fullName>
        <ecNumber evidence="3">5.3.1.1</ecNumber>
    </recommendedName>
</protein>
<sequence length="269" mass="29626">MKTIIANWKANPTTLEDALDLFDFYLSEISKYKNISLIVCPPFVFIEELVNKLAANGDINNLRLGAQDLFWEKAGPYTGSPSSTLGQPKVLLGEVSVDMLKNFNISHALVGHSDRRYKMAETDEMINKKIKAALAANIIPVLLVGERNKNDERAVVLEQQLTADLDSLAAEQISKILITYEPVWAISTTPGAEPDTPESTLEAVEIINEFLSKTYNLKPTTCLYGGSVNENNVVDFLKHLEISGAVIGGASLRKGEFAEMLGRVNNINR</sequence>
<dbReference type="UniPathway" id="UPA00138"/>
<dbReference type="PANTHER" id="PTHR21139:SF42">
    <property type="entry name" value="TRIOSEPHOSPHATE ISOMERASE"/>
    <property type="match status" value="1"/>
</dbReference>
<evidence type="ECO:0000256" key="2">
    <source>
        <dbReference type="ARBA" id="ARBA00023235"/>
    </source>
</evidence>
<comment type="pathway">
    <text evidence="3">Carbohydrate degradation; glycolysis; D-glyceraldehyde 3-phosphate from glycerone phosphate: step 1/1.</text>
</comment>
<evidence type="ECO:0000256" key="1">
    <source>
        <dbReference type="ARBA" id="ARBA00007422"/>
    </source>
</evidence>
<comment type="subunit">
    <text evidence="3">Homodimer.</text>
</comment>
<dbReference type="Gene3D" id="3.20.20.70">
    <property type="entry name" value="Aldolase class I"/>
    <property type="match status" value="1"/>
</dbReference>
<dbReference type="GO" id="GO:0006096">
    <property type="term" value="P:glycolytic process"/>
    <property type="evidence" value="ECO:0007669"/>
    <property type="project" value="UniProtKB-UniPathway"/>
</dbReference>
<reference evidence="4 5" key="1">
    <citation type="journal article" date="2016" name="Nat. Commun.">
        <title>Thousands of microbial genomes shed light on interconnected biogeochemical processes in an aquifer system.</title>
        <authorList>
            <person name="Anantharaman K."/>
            <person name="Brown C.T."/>
            <person name="Hug L.A."/>
            <person name="Sharon I."/>
            <person name="Castelle C.J."/>
            <person name="Probst A.J."/>
            <person name="Thomas B.C."/>
            <person name="Singh A."/>
            <person name="Wilkins M.J."/>
            <person name="Karaoz U."/>
            <person name="Brodie E.L."/>
            <person name="Williams K.H."/>
            <person name="Hubbard S.S."/>
            <person name="Banfield J.F."/>
        </authorList>
    </citation>
    <scope>NUCLEOTIDE SEQUENCE [LARGE SCALE GENOMIC DNA]</scope>
</reference>
<comment type="similarity">
    <text evidence="1 3">Belongs to the triosephosphate isomerase family.</text>
</comment>
<dbReference type="AlphaFoldDB" id="A0A1F8ESN5"/>
<keyword evidence="2 3" id="KW-0413">Isomerase</keyword>
<proteinExistence type="inferred from homology"/>
<comment type="pathway">
    <text evidence="3">Carbohydrate biosynthesis; gluconeogenesis.</text>
</comment>
<gene>
    <name evidence="4" type="ORF">A2831_03105</name>
</gene>
<dbReference type="PANTHER" id="PTHR21139">
    <property type="entry name" value="TRIOSEPHOSPHATE ISOMERASE"/>
    <property type="match status" value="1"/>
</dbReference>
<dbReference type="EC" id="5.3.1.1" evidence="3"/>